<evidence type="ECO:0000256" key="2">
    <source>
        <dbReference type="ARBA" id="ARBA00022676"/>
    </source>
</evidence>
<dbReference type="NCBIfam" id="TIGR00430">
    <property type="entry name" value="Q_tRNA_tgt"/>
    <property type="match status" value="1"/>
</dbReference>
<feature type="active site" description="Nucleophile" evidence="7">
    <location>
        <position position="265"/>
    </location>
</feature>
<feature type="binding site" evidence="7">
    <location>
        <position position="188"/>
    </location>
    <ligand>
        <name>substrate</name>
    </ligand>
</feature>
<dbReference type="FunFam" id="3.20.20.105:FF:000001">
    <property type="entry name" value="Queuine tRNA-ribosyltransferase"/>
    <property type="match status" value="1"/>
</dbReference>
<feature type="binding site" evidence="7">
    <location>
        <position position="308"/>
    </location>
    <ligand>
        <name>Zn(2+)</name>
        <dbReference type="ChEBI" id="CHEBI:29105"/>
    </ligand>
</feature>
<dbReference type="GO" id="GO:0005829">
    <property type="term" value="C:cytosol"/>
    <property type="evidence" value="ECO:0007669"/>
    <property type="project" value="TreeGrafter"/>
</dbReference>
<dbReference type="SUPFAM" id="SSF51713">
    <property type="entry name" value="tRNA-guanine transglycosylase"/>
    <property type="match status" value="1"/>
</dbReference>
<evidence type="ECO:0000256" key="3">
    <source>
        <dbReference type="ARBA" id="ARBA00022679"/>
    </source>
</evidence>
<evidence type="ECO:0000256" key="1">
    <source>
        <dbReference type="ARBA" id="ARBA00004691"/>
    </source>
</evidence>
<dbReference type="EC" id="2.4.2.29" evidence="7"/>
<feature type="binding site" evidence="7">
    <location>
        <position position="305"/>
    </location>
    <ligand>
        <name>Zn(2+)</name>
        <dbReference type="ChEBI" id="CHEBI:29105"/>
    </ligand>
</feature>
<evidence type="ECO:0000259" key="8">
    <source>
        <dbReference type="Pfam" id="PF01702"/>
    </source>
</evidence>
<keyword evidence="4 7" id="KW-0819">tRNA processing</keyword>
<dbReference type="InterPro" id="IPR036511">
    <property type="entry name" value="TGT-like_sf"/>
</dbReference>
<keyword evidence="7" id="KW-0862">Zinc</keyword>
<evidence type="ECO:0000256" key="5">
    <source>
        <dbReference type="ARBA" id="ARBA00022785"/>
    </source>
</evidence>
<dbReference type="Gene3D" id="3.20.20.105">
    <property type="entry name" value="Queuine tRNA-ribosyltransferase-like"/>
    <property type="match status" value="1"/>
</dbReference>
<keyword evidence="2 7" id="KW-0328">Glycosyltransferase</keyword>
<feature type="binding site" evidence="7">
    <location>
        <begin position="92"/>
        <end position="96"/>
    </location>
    <ligand>
        <name>substrate</name>
    </ligand>
</feature>
<dbReference type="PANTHER" id="PTHR46499">
    <property type="entry name" value="QUEUINE TRNA-RIBOSYLTRANSFERASE"/>
    <property type="match status" value="1"/>
</dbReference>
<feature type="binding site" evidence="7">
    <location>
        <position position="215"/>
    </location>
    <ligand>
        <name>substrate</name>
    </ligand>
</feature>
<keyword evidence="3 7" id="KW-0808">Transferase</keyword>
<feature type="region of interest" description="RNA binding" evidence="7">
    <location>
        <begin position="246"/>
        <end position="252"/>
    </location>
</feature>
<dbReference type="InterPro" id="IPR002616">
    <property type="entry name" value="tRNA_ribo_trans-like"/>
</dbReference>
<dbReference type="GO" id="GO:0008616">
    <property type="term" value="P:tRNA queuosine(34) biosynthetic process"/>
    <property type="evidence" value="ECO:0007669"/>
    <property type="project" value="UniProtKB-UniRule"/>
</dbReference>
<name>A0A2J6WJZ9_9BACT</name>
<dbReference type="Proteomes" id="UP000242881">
    <property type="component" value="Unassembled WGS sequence"/>
</dbReference>
<keyword evidence="7" id="KW-0479">Metal-binding</keyword>
<comment type="function">
    <text evidence="7">Catalyzes the base-exchange of a guanine (G) residue with the queuine precursor 7-aminomethyl-7-deazaguanine (PreQ1) at position 34 (anticodon wobble position) in tRNAs with GU(N) anticodons (tRNA-Asp, -Asn, -His and -Tyr). Catalysis occurs through a double-displacement mechanism. The nucleophile active site attacks the C1' of nucleotide 34 to detach the guanine base from the RNA, forming a covalent enzyme-RNA intermediate. The proton acceptor active site deprotonates the incoming PreQ1, allowing a nucleophilic attack on the C1' of the ribose to form the product. After dissociation, two additional enzymatic reactions on the tRNA convert PreQ1 to queuine (Q), resulting in the hypermodified nucleoside queuosine (7-(((4,5-cis-dihydroxy-2-cyclopenten-1-yl)amino)methyl)-7-deazaguanosine).</text>
</comment>
<protein>
    <recommendedName>
        <fullName evidence="7">Queuine tRNA-ribosyltransferase</fullName>
        <ecNumber evidence="7">2.4.2.29</ecNumber>
    </recommendedName>
    <alternativeName>
        <fullName evidence="7">Guanine insertion enzyme</fullName>
    </alternativeName>
    <alternativeName>
        <fullName evidence="7">tRNA-guanine transglycosylase</fullName>
    </alternativeName>
</protein>
<reference evidence="9 10" key="1">
    <citation type="submission" date="2018-01" db="EMBL/GenBank/DDBJ databases">
        <title>Metagenomic assembled genomes from two thermal pools in the Uzon Caldera, Kamchatka, Russia.</title>
        <authorList>
            <person name="Wilkins L."/>
            <person name="Ettinger C."/>
        </authorList>
    </citation>
    <scope>NUCLEOTIDE SEQUENCE [LARGE SCALE GENOMIC DNA]</scope>
    <source>
        <strain evidence="9">ZAV-05</strain>
    </source>
</reference>
<proteinExistence type="inferred from homology"/>
<dbReference type="GO" id="GO:0046872">
    <property type="term" value="F:metal ion binding"/>
    <property type="evidence" value="ECO:0007669"/>
    <property type="project" value="UniProtKB-KW"/>
</dbReference>
<dbReference type="InterPro" id="IPR050076">
    <property type="entry name" value="ArchSynthase1/Queuine_TRR"/>
</dbReference>
<comment type="caution">
    <text evidence="9">The sequence shown here is derived from an EMBL/GenBank/DDBJ whole genome shotgun (WGS) entry which is preliminary data.</text>
</comment>
<organism evidence="9 10">
    <name type="scientific">Calditerrivibrio nitroreducens</name>
    <dbReference type="NCBI Taxonomy" id="477976"/>
    <lineage>
        <taxon>Bacteria</taxon>
        <taxon>Pseudomonadati</taxon>
        <taxon>Deferribacterota</taxon>
        <taxon>Deferribacteres</taxon>
        <taxon>Deferribacterales</taxon>
        <taxon>Calditerrivibrionaceae</taxon>
    </lineage>
</organism>
<dbReference type="GO" id="GO:0008479">
    <property type="term" value="F:tRNA-guanosine(34) queuine transglycosylase activity"/>
    <property type="evidence" value="ECO:0007669"/>
    <property type="project" value="UniProtKB-UniRule"/>
</dbReference>
<evidence type="ECO:0000256" key="6">
    <source>
        <dbReference type="ARBA" id="ARBA00050112"/>
    </source>
</evidence>
<keyword evidence="5 7" id="KW-0671">Queuosine biosynthesis</keyword>
<feature type="binding site" evidence="7">
    <location>
        <position position="334"/>
    </location>
    <ligand>
        <name>Zn(2+)</name>
        <dbReference type="ChEBI" id="CHEBI:29105"/>
    </ligand>
</feature>
<dbReference type="PANTHER" id="PTHR46499:SF1">
    <property type="entry name" value="QUEUINE TRNA-RIBOSYLTRANSFERASE"/>
    <property type="match status" value="1"/>
</dbReference>
<dbReference type="UniPathway" id="UPA00392"/>
<comment type="similarity">
    <text evidence="7">Belongs to the queuine tRNA-ribosyltransferase family.</text>
</comment>
<accession>A0A2J6WJZ9</accession>
<dbReference type="EMBL" id="PNIN01000050">
    <property type="protein sequence ID" value="PMP70703.1"/>
    <property type="molecule type" value="Genomic_DNA"/>
</dbReference>
<comment type="cofactor">
    <cofactor evidence="7">
        <name>Zn(2+)</name>
        <dbReference type="ChEBI" id="CHEBI:29105"/>
    </cofactor>
    <text evidence="7">Binds 1 zinc ion per subunit.</text>
</comment>
<feature type="binding site" evidence="7">
    <location>
        <position position="303"/>
    </location>
    <ligand>
        <name>Zn(2+)</name>
        <dbReference type="ChEBI" id="CHEBI:29105"/>
    </ligand>
</feature>
<feature type="binding site" evidence="7">
    <location>
        <position position="146"/>
    </location>
    <ligand>
        <name>substrate</name>
    </ligand>
</feature>
<comment type="catalytic activity">
    <reaction evidence="6 7">
        <text>7-aminomethyl-7-carbaguanine + guanosine(34) in tRNA = 7-aminomethyl-7-carbaguanosine(34) in tRNA + guanine</text>
        <dbReference type="Rhea" id="RHEA:24104"/>
        <dbReference type="Rhea" id="RHEA-COMP:10341"/>
        <dbReference type="Rhea" id="RHEA-COMP:10342"/>
        <dbReference type="ChEBI" id="CHEBI:16235"/>
        <dbReference type="ChEBI" id="CHEBI:58703"/>
        <dbReference type="ChEBI" id="CHEBI:74269"/>
        <dbReference type="ChEBI" id="CHEBI:82833"/>
        <dbReference type="EC" id="2.4.2.29"/>
    </reaction>
</comment>
<comment type="subunit">
    <text evidence="7">Homodimer. Within each dimer, one monomer is responsible for RNA recognition and catalysis, while the other monomer binds to the replacement base PreQ1.</text>
</comment>
<sequence>MLSFVIDKKDKNCSARAGTIKTTHGIIETPIFMPVGTVGSVKTLTPDELYEIGATIILGNTYHLHLRPGEEIVAHFGGLHRFMNWQRNILTDSGGFQVFSLADLNKITEDGVEFKSHIDGSRHFFSPEISMEIQKKLGSDIVMAFDECVPYPSEKSYVAKSLERTTRWAKRCKEYTLDNHQSLFGIVQGGVFKDLRKISADQLIDLDFPGYAIGGLSVGEEIPLMYEIAEYTAHLLPEEKPRYLMGVGTPEDILNGISFGIDMFDCVMPTRNARNALLFTSEGRLSIKRADLAKSDDPIDKNCGCYTCRNFSRGYLRHLYKAGEILAMRLNTIHNLHFYISLVKSARNAIINGNFEKFKSDMLLKLNQGGNNV</sequence>
<evidence type="ECO:0000256" key="4">
    <source>
        <dbReference type="ARBA" id="ARBA00022694"/>
    </source>
</evidence>
<dbReference type="InterPro" id="IPR004803">
    <property type="entry name" value="TGT"/>
</dbReference>
<dbReference type="Pfam" id="PF01702">
    <property type="entry name" value="TGT"/>
    <property type="match status" value="1"/>
</dbReference>
<gene>
    <name evidence="7" type="primary">tgt</name>
    <name evidence="9" type="ORF">C0187_05055</name>
</gene>
<dbReference type="HAMAP" id="MF_00168">
    <property type="entry name" value="Q_tRNA_Tgt"/>
    <property type="match status" value="1"/>
</dbReference>
<evidence type="ECO:0000313" key="10">
    <source>
        <dbReference type="Proteomes" id="UP000242881"/>
    </source>
</evidence>
<evidence type="ECO:0000313" key="9">
    <source>
        <dbReference type="EMBL" id="PMP70703.1"/>
    </source>
</evidence>
<dbReference type="AlphaFoldDB" id="A0A2J6WJZ9"/>
<dbReference type="NCBIfam" id="TIGR00449">
    <property type="entry name" value="tgt_general"/>
    <property type="match status" value="1"/>
</dbReference>
<feature type="domain" description="tRNA-guanine(15) transglycosylase-like" evidence="8">
    <location>
        <begin position="14"/>
        <end position="365"/>
    </location>
</feature>
<evidence type="ECO:0000256" key="7">
    <source>
        <dbReference type="HAMAP-Rule" id="MF_00168"/>
    </source>
</evidence>
<comment type="pathway">
    <text evidence="1 7">tRNA modification; tRNA-queuosine biosynthesis.</text>
</comment>
<feature type="active site" description="Proton acceptor" evidence="7">
    <location>
        <position position="92"/>
    </location>
</feature>
<feature type="region of interest" description="RNA binding; important for wobble base 34 recognition" evidence="7">
    <location>
        <begin position="270"/>
        <end position="274"/>
    </location>
</feature>